<evidence type="ECO:0000313" key="3">
    <source>
        <dbReference type="EMBL" id="ARF73446.1"/>
    </source>
</evidence>
<feature type="domain" description="Signal transduction histidine kinase subgroup 3 dimerisation and phosphoacceptor" evidence="2">
    <location>
        <begin position="58"/>
        <end position="100"/>
    </location>
</feature>
<dbReference type="Pfam" id="PF07730">
    <property type="entry name" value="HisKA_3"/>
    <property type="match status" value="1"/>
</dbReference>
<evidence type="ECO:0000313" key="4">
    <source>
        <dbReference type="Proteomes" id="UP000192251"/>
    </source>
</evidence>
<organism evidence="3 4">
    <name type="scientific">Kitasatospora albolonga</name>
    <dbReference type="NCBI Taxonomy" id="68173"/>
    <lineage>
        <taxon>Bacteria</taxon>
        <taxon>Bacillati</taxon>
        <taxon>Actinomycetota</taxon>
        <taxon>Actinomycetes</taxon>
        <taxon>Kitasatosporales</taxon>
        <taxon>Streptomycetaceae</taxon>
        <taxon>Kitasatospora</taxon>
    </lineage>
</organism>
<dbReference type="EMBL" id="CP020563">
    <property type="protein sequence ID" value="ARF73446.1"/>
    <property type="molecule type" value="Genomic_DNA"/>
</dbReference>
<dbReference type="InterPro" id="IPR011712">
    <property type="entry name" value="Sig_transdc_His_kin_sub3_dim/P"/>
</dbReference>
<proteinExistence type="predicted"/>
<feature type="compositionally biased region" description="Polar residues" evidence="1">
    <location>
        <begin position="144"/>
        <end position="161"/>
    </location>
</feature>
<feature type="compositionally biased region" description="Polar residues" evidence="1">
    <location>
        <begin position="182"/>
        <end position="192"/>
    </location>
</feature>
<keyword evidence="4" id="KW-1185">Reference proteome</keyword>
<dbReference type="KEGG" id="kab:B7C62_15120"/>
<dbReference type="AlphaFoldDB" id="A0ABC8BTG7"/>
<gene>
    <name evidence="3" type="ORF">B7C62_15120</name>
</gene>
<reference evidence="3 4" key="1">
    <citation type="submission" date="2017-04" db="EMBL/GenBank/DDBJ databases">
        <title>The complete genome sequence of Streptomyces albolongus YIM 101047, the producer of novel bafilomycins and novel odoriferous sesquiterpenoids.</title>
        <authorList>
            <person name="Yin M."/>
            <person name="Jiang Y."/>
        </authorList>
    </citation>
    <scope>NUCLEOTIDE SEQUENCE [LARGE SCALE GENOMIC DNA]</scope>
    <source>
        <strain evidence="3 4">YIM 101047</strain>
    </source>
</reference>
<feature type="region of interest" description="Disordered" evidence="1">
    <location>
        <begin position="106"/>
        <end position="210"/>
    </location>
</feature>
<feature type="compositionally biased region" description="Basic residues" evidence="1">
    <location>
        <begin position="131"/>
        <end position="141"/>
    </location>
</feature>
<accession>A0ABC8BTG7</accession>
<feature type="compositionally biased region" description="Basic residues" evidence="1">
    <location>
        <begin position="167"/>
        <end position="178"/>
    </location>
</feature>
<sequence>MLLITPVPQAWVAFTAPVALLGPLVVAFGEAPVQGLTSVVSHMVGGRALFGMRAVDRERLRFARDLHDLCGCSLTAVALQCEQIQRQVRRAPQRAEDEAATYVMGQLQPAVRSPGPGPGRQRTASGGGTSPHRRNARRGHPRCSSVSYSRQAGQRAASTAPSPLPSRFRRCSMSRRWRAASPFSSIPRSRSTGWGAAPPTPRITASTGYP</sequence>
<evidence type="ECO:0000256" key="1">
    <source>
        <dbReference type="SAM" id="MobiDB-lite"/>
    </source>
</evidence>
<dbReference type="Proteomes" id="UP000192251">
    <property type="component" value="Chromosome"/>
</dbReference>
<dbReference type="Gene3D" id="1.20.5.1930">
    <property type="match status" value="1"/>
</dbReference>
<evidence type="ECO:0000259" key="2">
    <source>
        <dbReference type="Pfam" id="PF07730"/>
    </source>
</evidence>
<protein>
    <recommendedName>
        <fullName evidence="2">Signal transduction histidine kinase subgroup 3 dimerisation and phosphoacceptor domain-containing protein</fullName>
    </recommendedName>
</protein>
<name>A0ABC8BTG7_9ACTN</name>